<evidence type="ECO:0000256" key="2">
    <source>
        <dbReference type="ARBA" id="ARBA00022574"/>
    </source>
</evidence>
<comment type="caution">
    <text evidence="8">The sequence shown here is derived from an EMBL/GenBank/DDBJ whole genome shotgun (WGS) entry which is preliminary data.</text>
</comment>
<dbReference type="PROSITE" id="PS50222">
    <property type="entry name" value="EF_HAND_2"/>
    <property type="match status" value="1"/>
</dbReference>
<name>A0A7J6MV48_PEROL</name>
<dbReference type="PANTHER" id="PTHR19848:SF0">
    <property type="entry name" value="NOTCHLESS PROTEIN HOMOLOG 1"/>
    <property type="match status" value="1"/>
</dbReference>
<feature type="repeat" description="WD" evidence="5">
    <location>
        <begin position="382"/>
        <end position="419"/>
    </location>
</feature>
<dbReference type="Pfam" id="PF00400">
    <property type="entry name" value="WD40"/>
    <property type="match status" value="2"/>
</dbReference>
<comment type="subcellular location">
    <subcellularLocation>
        <location evidence="1">Nucleus</location>
    </subcellularLocation>
</comment>
<dbReference type="InterPro" id="IPR015943">
    <property type="entry name" value="WD40/YVTN_repeat-like_dom_sf"/>
</dbReference>
<dbReference type="GO" id="GO:0005509">
    <property type="term" value="F:calcium ion binding"/>
    <property type="evidence" value="ECO:0007669"/>
    <property type="project" value="InterPro"/>
</dbReference>
<evidence type="ECO:0000256" key="5">
    <source>
        <dbReference type="PROSITE-ProRule" id="PRU00221"/>
    </source>
</evidence>
<evidence type="ECO:0000313" key="8">
    <source>
        <dbReference type="EMBL" id="KAF4675488.1"/>
    </source>
</evidence>
<organism evidence="8 9">
    <name type="scientific">Perkinsus olseni</name>
    <name type="common">Perkinsus atlanticus</name>
    <dbReference type="NCBI Taxonomy" id="32597"/>
    <lineage>
        <taxon>Eukaryota</taxon>
        <taxon>Sar</taxon>
        <taxon>Alveolata</taxon>
        <taxon>Perkinsozoa</taxon>
        <taxon>Perkinsea</taxon>
        <taxon>Perkinsida</taxon>
        <taxon>Perkinsidae</taxon>
        <taxon>Perkinsus</taxon>
    </lineage>
</organism>
<feature type="compositionally biased region" description="Polar residues" evidence="6">
    <location>
        <begin position="319"/>
        <end position="328"/>
    </location>
</feature>
<sequence>MVVASPKDAGAMVKWRFSRMGKRGLARLKSDIMRLGNATSLEHFIRVMLASMNRDEDGDALPDELSEDQELTLVQELSRWYDQLDVDGSGALSWDEIASLVIGRGLHEGAIKDATSNRFIPFKGCVDTGLHTMAISLVKHMKGPKTDRVAYSEQGSTILRFVTVDVAPHSTLDTQAEEEDPCCILCFEYLPEWSTSVIGGSDMTLRFYDCRDLARSNTSTGQGDRARFRLRRKILVPAAQRSICWSRSSQTLFTAGHDGCIYAWDVAAALAPGGVADALALRIKERGNTEHKSVGQQKSMPMLLGEIRLFIRPSQLSRTTGGFQLSPQLPTPRSTPRPSVGHEDRAVTSLVELSDLGLIASCGLNQLIVLWDVHTGSRKRVLAGHTKAITCMAFSGNLSNTVNVCLVSGGFDYSILVWNPYYSDPLSAIRSHQAPVQAVEILPSVPGLDDIHRVVSVDSLACIKVHDITTNQLLQSLPIPEISLLNDFTLIRTARSDGTPLIRAVACARQFRVFDLCTALAGHGENAADRLAGWEGEGELQNVVSIARVFAMHGLLLTASHSVVRSWRIDVDAAPILNSVIRHSSEVSGFCLGDRGLKVFIGDFRGGIAAYNLHTGCLLSSYSPHSHAIADLYYSPCGDRALLSVSSNNCVKVHAELEGEGVVSRDPTVLRTASNLHLQPLTAVAFSLGRDLVAFGSVDAVVSVRSFESLGFVGHCVGHRSEITALSFLDPLALLITADALGNVALWGLPPVREDFQFKCLYRFMNMRTLGKTAAVTSIDFILTGVGNSTRTFTASTPYEQWARTAATMRERDFLAPVGSGSEGRVLGGAEGDQCSRRRDEDVKFFSTQPPDTDRSGRVSLSLVTGDEEGYVRWWDCDHFIHSEEILALGLHLPVFPARMAQRQRNPHWRGTSDGLEMAELAVSKARQLGWKITPLLEGRRLIASERLWKAHEEAVSSVQVLTDPGRLISVGVGGDGCKMWSWEGRLLRVIHAVGNSRGPIRPREEPVTERDLRYCEEGNRRARELLEKAKAITEGRPVEKARHRRSILQRLKQLKGHRERSQQPNQDGPELCRRSYEP</sequence>
<dbReference type="AlphaFoldDB" id="A0A7J6MV48"/>
<dbReference type="PANTHER" id="PTHR19848">
    <property type="entry name" value="WD40 REPEAT PROTEIN"/>
    <property type="match status" value="1"/>
</dbReference>
<dbReference type="EMBL" id="JABANN010000014">
    <property type="protein sequence ID" value="KAF4675488.1"/>
    <property type="molecule type" value="Genomic_DNA"/>
</dbReference>
<keyword evidence="3" id="KW-0677">Repeat</keyword>
<evidence type="ECO:0000313" key="9">
    <source>
        <dbReference type="Proteomes" id="UP000572268"/>
    </source>
</evidence>
<feature type="region of interest" description="Disordered" evidence="6">
    <location>
        <begin position="319"/>
        <end position="342"/>
    </location>
</feature>
<keyword evidence="2 5" id="KW-0853">WD repeat</keyword>
<evidence type="ECO:0000256" key="3">
    <source>
        <dbReference type="ARBA" id="ARBA00022737"/>
    </source>
</evidence>
<feature type="region of interest" description="Disordered" evidence="6">
    <location>
        <begin position="1052"/>
        <end position="1079"/>
    </location>
</feature>
<protein>
    <recommendedName>
        <fullName evidence="7">EF-hand domain-containing protein</fullName>
    </recommendedName>
</protein>
<keyword evidence="4" id="KW-0539">Nucleus</keyword>
<dbReference type="GO" id="GO:0005730">
    <property type="term" value="C:nucleolus"/>
    <property type="evidence" value="ECO:0007669"/>
    <property type="project" value="TreeGrafter"/>
</dbReference>
<feature type="domain" description="EF-hand" evidence="7">
    <location>
        <begin position="72"/>
        <end position="107"/>
    </location>
</feature>
<gene>
    <name evidence="8" type="ORF">FOL46_001428</name>
</gene>
<dbReference type="PROSITE" id="PS00018">
    <property type="entry name" value="EF_HAND_1"/>
    <property type="match status" value="1"/>
</dbReference>
<dbReference type="InterPro" id="IPR002048">
    <property type="entry name" value="EF_hand_dom"/>
</dbReference>
<dbReference type="Gene3D" id="2.130.10.10">
    <property type="entry name" value="YVTN repeat-like/Quinoprotein amine dehydrogenase"/>
    <property type="match status" value="4"/>
</dbReference>
<evidence type="ECO:0000256" key="4">
    <source>
        <dbReference type="ARBA" id="ARBA00023242"/>
    </source>
</evidence>
<dbReference type="Proteomes" id="UP000572268">
    <property type="component" value="Unassembled WGS sequence"/>
</dbReference>
<evidence type="ECO:0000256" key="6">
    <source>
        <dbReference type="SAM" id="MobiDB-lite"/>
    </source>
</evidence>
<dbReference type="InterPro" id="IPR036322">
    <property type="entry name" value="WD40_repeat_dom_sf"/>
</dbReference>
<dbReference type="InterPro" id="IPR018247">
    <property type="entry name" value="EF_Hand_1_Ca_BS"/>
</dbReference>
<dbReference type="PROSITE" id="PS50082">
    <property type="entry name" value="WD_REPEATS_2"/>
    <property type="match status" value="1"/>
</dbReference>
<dbReference type="SUPFAM" id="SSF50978">
    <property type="entry name" value="WD40 repeat-like"/>
    <property type="match status" value="2"/>
</dbReference>
<accession>A0A7J6MV48</accession>
<reference evidence="8 9" key="1">
    <citation type="submission" date="2020-04" db="EMBL/GenBank/DDBJ databases">
        <title>Perkinsus olseni comparative genomics.</title>
        <authorList>
            <person name="Bogema D.R."/>
        </authorList>
    </citation>
    <scope>NUCLEOTIDE SEQUENCE [LARGE SCALE GENOMIC DNA]</scope>
    <source>
        <strain evidence="8">ATCC PRA-31</strain>
    </source>
</reference>
<dbReference type="InterPro" id="IPR001680">
    <property type="entry name" value="WD40_rpt"/>
</dbReference>
<evidence type="ECO:0000259" key="7">
    <source>
        <dbReference type="PROSITE" id="PS50222"/>
    </source>
</evidence>
<evidence type="ECO:0000256" key="1">
    <source>
        <dbReference type="ARBA" id="ARBA00004123"/>
    </source>
</evidence>
<dbReference type="SMART" id="SM00320">
    <property type="entry name" value="WD40"/>
    <property type="match status" value="10"/>
</dbReference>
<dbReference type="GO" id="GO:0000027">
    <property type="term" value="P:ribosomal large subunit assembly"/>
    <property type="evidence" value="ECO:0007669"/>
    <property type="project" value="TreeGrafter"/>
</dbReference>
<proteinExistence type="predicted"/>